<sequence length="171" mass="19482">MSVIVTFNVETDLDIANGFRGEITKIVLDERETGFTPTAPIVELAYPTAYILVKMNHTKAIQLAGLENNVLPLVPLERTFTITHGKGQKSIKRRQLPITPVYSFTDYRSQGQIISNSMIDIGYVALSRGRGRGNIKLLRDFDENLLTTHPCEYLRLEDERLTRLDDETEKW</sequence>
<dbReference type="EMBL" id="LVVM01003167">
    <property type="protein sequence ID" value="OJA15380.1"/>
    <property type="molecule type" value="Genomic_DNA"/>
</dbReference>
<keyword evidence="2" id="KW-1185">Reference proteome</keyword>
<protein>
    <submittedName>
        <fullName evidence="1">Uncharacterized protein</fullName>
    </submittedName>
</protein>
<proteinExistence type="predicted"/>
<evidence type="ECO:0000313" key="1">
    <source>
        <dbReference type="EMBL" id="OJA15380.1"/>
    </source>
</evidence>
<comment type="caution">
    <text evidence="1">The sequence shown here is derived from an EMBL/GenBank/DDBJ whole genome shotgun (WGS) entry which is preliminary data.</text>
</comment>
<accession>A0A1J8QUN7</accession>
<dbReference type="AlphaFoldDB" id="A0A1J8QUN7"/>
<dbReference type="OrthoDB" id="2986975at2759"/>
<evidence type="ECO:0000313" key="2">
    <source>
        <dbReference type="Proteomes" id="UP000183567"/>
    </source>
</evidence>
<organism evidence="1 2">
    <name type="scientific">Rhizopogon vesiculosus</name>
    <dbReference type="NCBI Taxonomy" id="180088"/>
    <lineage>
        <taxon>Eukaryota</taxon>
        <taxon>Fungi</taxon>
        <taxon>Dikarya</taxon>
        <taxon>Basidiomycota</taxon>
        <taxon>Agaricomycotina</taxon>
        <taxon>Agaricomycetes</taxon>
        <taxon>Agaricomycetidae</taxon>
        <taxon>Boletales</taxon>
        <taxon>Suillineae</taxon>
        <taxon>Rhizopogonaceae</taxon>
        <taxon>Rhizopogon</taxon>
    </lineage>
</organism>
<reference evidence="1 2" key="1">
    <citation type="submission" date="2016-03" db="EMBL/GenBank/DDBJ databases">
        <title>Comparative genomics of the ectomycorrhizal sister species Rhizopogon vinicolor and Rhizopogon vesiculosus (Basidiomycota: Boletales) reveals a divergence of the mating type B locus.</title>
        <authorList>
            <person name="Mujic A.B."/>
            <person name="Kuo A."/>
            <person name="Tritt A."/>
            <person name="Lipzen A."/>
            <person name="Chen C."/>
            <person name="Johnson J."/>
            <person name="Sharma A."/>
            <person name="Barry K."/>
            <person name="Grigoriev I.V."/>
            <person name="Spatafora J.W."/>
        </authorList>
    </citation>
    <scope>NUCLEOTIDE SEQUENCE [LARGE SCALE GENOMIC DNA]</scope>
    <source>
        <strain evidence="1 2">AM-OR11-056</strain>
    </source>
</reference>
<name>A0A1J8QUN7_9AGAM</name>
<dbReference type="Proteomes" id="UP000183567">
    <property type="component" value="Unassembled WGS sequence"/>
</dbReference>
<dbReference type="STRING" id="180088.A0A1J8QUN7"/>
<gene>
    <name evidence="1" type="ORF">AZE42_13590</name>
</gene>